<dbReference type="SMART" id="SM00325">
    <property type="entry name" value="RhoGEF"/>
    <property type="match status" value="1"/>
</dbReference>
<keyword evidence="6" id="KW-1185">Reference proteome</keyword>
<gene>
    <name evidence="5" type="ORF">EXIGLDRAFT_720344</name>
</gene>
<dbReference type="PANTHER" id="PTHR46006:SF7">
    <property type="entry name" value="DH DOMAIN-CONTAINING PROTEIN"/>
    <property type="match status" value="1"/>
</dbReference>
<dbReference type="GO" id="GO:0005737">
    <property type="term" value="C:cytoplasm"/>
    <property type="evidence" value="ECO:0007669"/>
    <property type="project" value="UniProtKB-SubCell"/>
</dbReference>
<feature type="compositionally biased region" description="Acidic residues" evidence="3">
    <location>
        <begin position="836"/>
        <end position="851"/>
    </location>
</feature>
<feature type="compositionally biased region" description="Low complexity" evidence="3">
    <location>
        <begin position="689"/>
        <end position="702"/>
    </location>
</feature>
<feature type="domain" description="DH" evidence="4">
    <location>
        <begin position="244"/>
        <end position="639"/>
    </location>
</feature>
<dbReference type="EMBL" id="KV426049">
    <property type="protein sequence ID" value="KZV90404.1"/>
    <property type="molecule type" value="Genomic_DNA"/>
</dbReference>
<dbReference type="PANTHER" id="PTHR46006">
    <property type="entry name" value="RHO GUANINE NUCLEOTIDE EXCHANGE FACTOR AT 64C, ISOFORM A"/>
    <property type="match status" value="1"/>
</dbReference>
<feature type="compositionally biased region" description="Polar residues" evidence="3">
    <location>
        <begin position="33"/>
        <end position="43"/>
    </location>
</feature>
<dbReference type="Proteomes" id="UP000077266">
    <property type="component" value="Unassembled WGS sequence"/>
</dbReference>
<evidence type="ECO:0000313" key="6">
    <source>
        <dbReference type="Proteomes" id="UP000077266"/>
    </source>
</evidence>
<feature type="region of interest" description="Disordered" evidence="3">
    <location>
        <begin position="1"/>
        <end position="64"/>
    </location>
</feature>
<feature type="compositionally biased region" description="Polar residues" evidence="3">
    <location>
        <begin position="901"/>
        <end position="913"/>
    </location>
</feature>
<sequence>MKALFSRFNRSSPREREIASLPALPEWPPKPKGQNNGSPSPRTTKPLPDLNLRSLPPITLEDGQISPVKAAQALFDKANGNGNGNGTTHSTVTTASTVTAPPDVQKKVAFISPPPSASALTGGPSSPSTEPRTSTSRKPGPLDTPPLKSSKGAHGEPRGSTSSQGPATSKVSLATSARGHPASLRPATSSPYHSTRTFHNEAASLRSGSPFSQTSTRTAVMPPASWSELAEDDLVSNLGQRERTRQEVLWEIVASEERYIQDLAKLRELFIEPLLHPYNAASPTLGPSPDPDDYFHREATPAESIEHLPIALRFLSPRSASGATDPASLQPPSTPPGPHPLRTETPVIPPADGESLDTEEDEATARVEAAKHNHPRSPYGTAARAAQQRKKLSVPFPTRSHASLPPPPRNQPGIGLGLGASTASLGRQNAADKRLLSDPARQAATGSPASRVLRKLHKRIGGQVVDTANGGIPPHLLPEDLRRVLEVLEAGIIPGHQILSEGLRKRYEEQYPLVRSLADVFVSNSHILHEYATYVLHLERALEQVDDALSNAMMKRPKKQDAADWAKFCKFLQTLEDEAAARSETGLAISLSKPFQRLLKYPLLFQNLLFHTDPSTFEYESTLLMVSEVETIVRSIEDEKIQKEERDKTRDIFARIDGLEKVKMLALPKPSRLLVEERQATPDASVEGTRSAPSSPPTSTRAGVKPKSSFKRFSDVLQPGNSSGIGGKKDQWLVVFNDVILRCQRTGTTTLPIASATSTTSSRTNSMPELQAKQKFSTNGRRASQGKPRNLYKFLKIETWDIGEVAKPREGIIHMADITRTRALSNAGPGDVPQLPEEDEDEEDGGAESDESDRKSKMSFSYWGADRVTLTTPRPKPGVSARGGRGGLSTTGTGVGRRAQIPSSYTNRESSANAKFGTRLVNSPDSAASGPRPASRRQQATGTSASSRRTPVPSASDDGDERTTMRSTKTPIQRPAWSGSTRITTAAPNPSPAKTRARTPSTSAATPPRLQSKPSTAASEDSGIGLYRQLVAQDPSLGSKST</sequence>
<dbReference type="GO" id="GO:0035025">
    <property type="term" value="P:positive regulation of Rho protein signal transduction"/>
    <property type="evidence" value="ECO:0007669"/>
    <property type="project" value="TreeGrafter"/>
</dbReference>
<dbReference type="OrthoDB" id="1716625at2759"/>
<feature type="region of interest" description="Disordered" evidence="3">
    <location>
        <begin position="673"/>
        <end position="707"/>
    </location>
</feature>
<reference evidence="5 6" key="1">
    <citation type="journal article" date="2016" name="Mol. Biol. Evol.">
        <title>Comparative Genomics of Early-Diverging Mushroom-Forming Fungi Provides Insights into the Origins of Lignocellulose Decay Capabilities.</title>
        <authorList>
            <person name="Nagy L.G."/>
            <person name="Riley R."/>
            <person name="Tritt A."/>
            <person name="Adam C."/>
            <person name="Daum C."/>
            <person name="Floudas D."/>
            <person name="Sun H."/>
            <person name="Yadav J.S."/>
            <person name="Pangilinan J."/>
            <person name="Larsson K.H."/>
            <person name="Matsuura K."/>
            <person name="Barry K."/>
            <person name="Labutti K."/>
            <person name="Kuo R."/>
            <person name="Ohm R.A."/>
            <person name="Bhattacharya S.S."/>
            <person name="Shirouzu T."/>
            <person name="Yoshinaga Y."/>
            <person name="Martin F.M."/>
            <person name="Grigoriev I.V."/>
            <person name="Hibbett D.S."/>
        </authorList>
    </citation>
    <scope>NUCLEOTIDE SEQUENCE [LARGE SCALE GENOMIC DNA]</scope>
    <source>
        <strain evidence="5 6">HHB12029</strain>
    </source>
</reference>
<dbReference type="InterPro" id="IPR000219">
    <property type="entry name" value="DH_dom"/>
</dbReference>
<feature type="compositionally biased region" description="Polar residues" evidence="3">
    <location>
        <begin position="206"/>
        <end position="218"/>
    </location>
</feature>
<evidence type="ECO:0000313" key="5">
    <source>
        <dbReference type="EMBL" id="KZV90404.1"/>
    </source>
</evidence>
<evidence type="ECO:0000256" key="2">
    <source>
        <dbReference type="ARBA" id="ARBA00022490"/>
    </source>
</evidence>
<dbReference type="SUPFAM" id="SSF48065">
    <property type="entry name" value="DBL homology domain (DH-domain)"/>
    <property type="match status" value="1"/>
</dbReference>
<evidence type="ECO:0000256" key="1">
    <source>
        <dbReference type="ARBA" id="ARBA00004496"/>
    </source>
</evidence>
<feature type="region of interest" description="Disordered" evidence="3">
    <location>
        <begin position="824"/>
        <end position="1042"/>
    </location>
</feature>
<dbReference type="STRING" id="1314781.A0A165GEK2"/>
<organism evidence="5 6">
    <name type="scientific">Exidia glandulosa HHB12029</name>
    <dbReference type="NCBI Taxonomy" id="1314781"/>
    <lineage>
        <taxon>Eukaryota</taxon>
        <taxon>Fungi</taxon>
        <taxon>Dikarya</taxon>
        <taxon>Basidiomycota</taxon>
        <taxon>Agaricomycotina</taxon>
        <taxon>Agaricomycetes</taxon>
        <taxon>Auriculariales</taxon>
        <taxon>Exidiaceae</taxon>
        <taxon>Exidia</taxon>
    </lineage>
</organism>
<dbReference type="InterPro" id="IPR051480">
    <property type="entry name" value="Endocytic_GEF_Adapter"/>
</dbReference>
<feature type="compositionally biased region" description="Polar residues" evidence="3">
    <location>
        <begin position="978"/>
        <end position="988"/>
    </location>
</feature>
<feature type="region of interest" description="Disordered" evidence="3">
    <location>
        <begin position="754"/>
        <end position="785"/>
    </location>
</feature>
<dbReference type="AlphaFoldDB" id="A0A165GEK2"/>
<feature type="region of interest" description="Disordered" evidence="3">
    <location>
        <begin position="318"/>
        <end position="421"/>
    </location>
</feature>
<feature type="compositionally biased region" description="Polar residues" evidence="3">
    <location>
        <begin position="186"/>
        <end position="197"/>
    </location>
</feature>
<keyword evidence="2" id="KW-0963">Cytoplasm</keyword>
<proteinExistence type="predicted"/>
<dbReference type="InParanoid" id="A0A165GEK2"/>
<protein>
    <submittedName>
        <fullName evidence="5">Dbl homology domain-containing protein</fullName>
    </submittedName>
</protein>
<accession>A0A165GEK2</accession>
<feature type="compositionally biased region" description="Polar residues" evidence="3">
    <location>
        <begin position="159"/>
        <end position="175"/>
    </location>
</feature>
<feature type="compositionally biased region" description="Low complexity" evidence="3">
    <location>
        <begin position="754"/>
        <end position="766"/>
    </location>
</feature>
<dbReference type="InterPro" id="IPR035899">
    <property type="entry name" value="DBL_dom_sf"/>
</dbReference>
<evidence type="ECO:0000259" key="4">
    <source>
        <dbReference type="PROSITE" id="PS50010"/>
    </source>
</evidence>
<feature type="compositionally biased region" description="Gly residues" evidence="3">
    <location>
        <begin position="881"/>
        <end position="895"/>
    </location>
</feature>
<dbReference type="Gene3D" id="1.20.900.10">
    <property type="entry name" value="Dbl homology (DH) domain"/>
    <property type="match status" value="2"/>
</dbReference>
<dbReference type="PROSITE" id="PS50010">
    <property type="entry name" value="DH_2"/>
    <property type="match status" value="1"/>
</dbReference>
<feature type="compositionally biased region" description="Low complexity" evidence="3">
    <location>
        <begin position="998"/>
        <end position="1009"/>
    </location>
</feature>
<evidence type="ECO:0000256" key="3">
    <source>
        <dbReference type="SAM" id="MobiDB-lite"/>
    </source>
</evidence>
<comment type="subcellular location">
    <subcellularLocation>
        <location evidence="1">Cytoplasm</location>
    </subcellularLocation>
</comment>
<feature type="compositionally biased region" description="Low complexity" evidence="3">
    <location>
        <begin position="121"/>
        <end position="139"/>
    </location>
</feature>
<feature type="compositionally biased region" description="Polar residues" evidence="3">
    <location>
        <begin position="936"/>
        <end position="949"/>
    </location>
</feature>
<feature type="compositionally biased region" description="Low complexity" evidence="3">
    <location>
        <begin position="86"/>
        <end position="99"/>
    </location>
</feature>
<dbReference type="GO" id="GO:0005085">
    <property type="term" value="F:guanyl-nucleotide exchange factor activity"/>
    <property type="evidence" value="ECO:0007669"/>
    <property type="project" value="InterPro"/>
</dbReference>
<dbReference type="Pfam" id="PF00621">
    <property type="entry name" value="RhoGEF"/>
    <property type="match status" value="1"/>
</dbReference>
<feature type="region of interest" description="Disordered" evidence="3">
    <location>
        <begin position="76"/>
        <end position="225"/>
    </location>
</feature>
<name>A0A165GEK2_EXIGL</name>